<dbReference type="InterPro" id="IPR022761">
    <property type="entry name" value="Fumarate_lyase_N"/>
</dbReference>
<evidence type="ECO:0000256" key="1">
    <source>
        <dbReference type="ARBA" id="ARBA00023239"/>
    </source>
</evidence>
<dbReference type="RefSeq" id="WP_271280105.1">
    <property type="nucleotide sequence ID" value="NZ_BAABFD010000006.1"/>
</dbReference>
<dbReference type="PRINTS" id="PR00149">
    <property type="entry name" value="FUMRATELYASE"/>
</dbReference>
<dbReference type="PRINTS" id="PR00145">
    <property type="entry name" value="ARGSUCLYASE"/>
</dbReference>
<dbReference type="CDD" id="cd01597">
    <property type="entry name" value="pCLME"/>
    <property type="match status" value="1"/>
</dbReference>
<dbReference type="EMBL" id="JAPNUD010000245">
    <property type="protein sequence ID" value="MDA0647004.1"/>
    <property type="molecule type" value="Genomic_DNA"/>
</dbReference>
<dbReference type="Pfam" id="PF00206">
    <property type="entry name" value="Lyase_1"/>
    <property type="match status" value="1"/>
</dbReference>
<dbReference type="InterPro" id="IPR008948">
    <property type="entry name" value="L-Aspartase-like"/>
</dbReference>
<gene>
    <name evidence="3" type="ORF">OUY24_40810</name>
</gene>
<dbReference type="InterPro" id="IPR020557">
    <property type="entry name" value="Fumarate_lyase_CS"/>
</dbReference>
<dbReference type="GO" id="GO:0016829">
    <property type="term" value="F:lyase activity"/>
    <property type="evidence" value="ECO:0007669"/>
    <property type="project" value="UniProtKB-KW"/>
</dbReference>
<feature type="domain" description="Fumarate lyase N-terminal" evidence="2">
    <location>
        <begin position="17"/>
        <end position="300"/>
    </location>
</feature>
<accession>A0ABT4TBY7</accession>
<dbReference type="Proteomes" id="UP001212498">
    <property type="component" value="Unassembled WGS sequence"/>
</dbReference>
<reference evidence="3 4" key="1">
    <citation type="submission" date="2022-11" db="EMBL/GenBank/DDBJ databases">
        <title>Nonomuraea corallina sp. nov., a new species of the genus Nonomuraea isolated from sea side sediment in Thai sea.</title>
        <authorList>
            <person name="Ngamcharungchit C."/>
            <person name="Matsumoto A."/>
            <person name="Suriyachadkun C."/>
            <person name="Panbangred W."/>
            <person name="Inahashi Y."/>
            <person name="Intra B."/>
        </authorList>
    </citation>
    <scope>NUCLEOTIDE SEQUENCE [LARGE SCALE GENOMIC DNA]</scope>
    <source>
        <strain evidence="3 4">DSM 43553</strain>
    </source>
</reference>
<keyword evidence="4" id="KW-1185">Reference proteome</keyword>
<dbReference type="Gene3D" id="1.20.200.10">
    <property type="entry name" value="Fumarase/aspartase (Central domain)"/>
    <property type="match status" value="1"/>
</dbReference>
<sequence length="400" mass="43610">MSARISDSTVYSHLWGTDELRQIFDERGRLQGWLDVLAALARAQAAEGLIPAGAAETITAELRVDRLDLDRVARGTRETGHSTLGLIHELRRVLPEPAREHVYVGATVQDVTDTWTSLATRAVGGIVWRDLRRIEDRLLDLAVEHRDTPIAGRTHGQPGAPATFGWKAASWADEIRRHLDRLREGAPRWLVGQLGGGIGTLVAYGDRGLAVRARFCAELGLADPVISWLSARDRIAEFGGLLALVTGTLARIGEEVYELQRPEIGELGEPRPEGVVGSITMHHKRNPEGSEHLNTLARLVRANAGVLLESVVSQHERDGRAWKAEWVALPEVCLLSGTALRLGVQLVEGLEVRSDRMAANLRTHLGGTQNPSDAGAAAAMVDLVVARARRARSEESPSWP</sequence>
<dbReference type="InterPro" id="IPR000362">
    <property type="entry name" value="Fumarate_lyase_fam"/>
</dbReference>
<dbReference type="SUPFAM" id="SSF48557">
    <property type="entry name" value="L-aspartase-like"/>
    <property type="match status" value="1"/>
</dbReference>
<organism evidence="3 4">
    <name type="scientific">Nonomuraea ferruginea</name>
    <dbReference type="NCBI Taxonomy" id="46174"/>
    <lineage>
        <taxon>Bacteria</taxon>
        <taxon>Bacillati</taxon>
        <taxon>Actinomycetota</taxon>
        <taxon>Actinomycetes</taxon>
        <taxon>Streptosporangiales</taxon>
        <taxon>Streptosporangiaceae</taxon>
        <taxon>Nonomuraea</taxon>
    </lineage>
</organism>
<evidence type="ECO:0000313" key="4">
    <source>
        <dbReference type="Proteomes" id="UP001212498"/>
    </source>
</evidence>
<dbReference type="PROSITE" id="PS00163">
    <property type="entry name" value="FUMARATE_LYASES"/>
    <property type="match status" value="1"/>
</dbReference>
<proteinExistence type="predicted"/>
<protein>
    <submittedName>
        <fullName evidence="3">Adenylosuccinate lyase family protein</fullName>
    </submittedName>
</protein>
<evidence type="ECO:0000313" key="3">
    <source>
        <dbReference type="EMBL" id="MDA0647004.1"/>
    </source>
</evidence>
<evidence type="ECO:0000259" key="2">
    <source>
        <dbReference type="Pfam" id="PF00206"/>
    </source>
</evidence>
<dbReference type="PANTHER" id="PTHR43172">
    <property type="entry name" value="ADENYLOSUCCINATE LYASE"/>
    <property type="match status" value="1"/>
</dbReference>
<keyword evidence="1 3" id="KW-0456">Lyase</keyword>
<name>A0ABT4TBY7_9ACTN</name>
<comment type="caution">
    <text evidence="3">The sequence shown here is derived from an EMBL/GenBank/DDBJ whole genome shotgun (WGS) entry which is preliminary data.</text>
</comment>